<dbReference type="Pfam" id="PF14620">
    <property type="entry name" value="YPEB_PepSY1-2"/>
    <property type="match status" value="1"/>
</dbReference>
<dbReference type="AlphaFoldDB" id="V9W4S1"/>
<evidence type="ECO:0000259" key="1">
    <source>
        <dbReference type="Pfam" id="PF14620"/>
    </source>
</evidence>
<feature type="domain" description="Sporulation protein YpeB PepSY1 and PepSY2" evidence="1">
    <location>
        <begin position="185"/>
        <end position="371"/>
    </location>
</feature>
<dbReference type="EMBL" id="CP003355">
    <property type="protein sequence ID" value="AHD05158.1"/>
    <property type="molecule type" value="Genomic_DNA"/>
</dbReference>
<feature type="domain" description="Sporulation protein YpeB N-terminal" evidence="2">
    <location>
        <begin position="30"/>
        <end position="167"/>
    </location>
</feature>
<evidence type="ECO:0000313" key="3">
    <source>
        <dbReference type="EMBL" id="AHD05158.1"/>
    </source>
</evidence>
<dbReference type="InterPro" id="IPR014239">
    <property type="entry name" value="YpeB_PepSY1-2"/>
</dbReference>
<dbReference type="NCBIfam" id="TIGR02889">
    <property type="entry name" value="spore_YpeB"/>
    <property type="match status" value="1"/>
</dbReference>
<reference evidence="3 4" key="1">
    <citation type="journal article" date="2014" name="PLoS ONE">
        <title>How to Kill the Honey Bee Larva: Genomic Potential and Virulence Mechanisms of Paenibacillus larvae.</title>
        <authorList>
            <person name="Djukic M."/>
            <person name="Brzuszkiewicz E."/>
            <person name="Funfhaus A."/>
            <person name="Voss J."/>
            <person name="Gollnow K."/>
            <person name="Poppinga L."/>
            <person name="Liesegang H."/>
            <person name="Garcia-Gonzalez E."/>
            <person name="Genersch E."/>
            <person name="Daniel R."/>
        </authorList>
    </citation>
    <scope>NUCLEOTIDE SEQUENCE [LARGE SCALE GENOMIC DNA]</scope>
    <source>
        <strain evidence="3 4">DSM 25430</strain>
    </source>
</reference>
<accession>V9W4S1</accession>
<dbReference type="eggNOG" id="COG2959">
    <property type="taxonomic scope" value="Bacteria"/>
</dbReference>
<protein>
    <submittedName>
        <fullName evidence="3">Sporulation protein YpeB</fullName>
    </submittedName>
</protein>
<dbReference type="InterPro" id="IPR048402">
    <property type="entry name" value="YpeB_N"/>
</dbReference>
<dbReference type="HOGENOM" id="CLU_045803_0_0_9"/>
<organism evidence="3 4">
    <name type="scientific">Paenibacillus larvae subsp. larvae DSM 25430</name>
    <dbReference type="NCBI Taxonomy" id="697284"/>
    <lineage>
        <taxon>Bacteria</taxon>
        <taxon>Bacillati</taxon>
        <taxon>Bacillota</taxon>
        <taxon>Bacilli</taxon>
        <taxon>Bacillales</taxon>
        <taxon>Paenibacillaceae</taxon>
        <taxon>Paenibacillus</taxon>
    </lineage>
</organism>
<dbReference type="Proteomes" id="UP000029431">
    <property type="component" value="Chromosome"/>
</dbReference>
<keyword evidence="4" id="KW-1185">Reference proteome</keyword>
<evidence type="ECO:0000259" key="2">
    <source>
        <dbReference type="Pfam" id="PF20769"/>
    </source>
</evidence>
<evidence type="ECO:0000313" key="4">
    <source>
        <dbReference type="Proteomes" id="UP000029431"/>
    </source>
</evidence>
<dbReference type="KEGG" id="plv:ERIC2_c13310"/>
<name>V9W4S1_9BACL</name>
<dbReference type="GO" id="GO:0009847">
    <property type="term" value="P:spore germination"/>
    <property type="evidence" value="ECO:0007669"/>
    <property type="project" value="InterPro"/>
</dbReference>
<dbReference type="Pfam" id="PF20769">
    <property type="entry name" value="YPEB_N"/>
    <property type="match status" value="1"/>
</dbReference>
<dbReference type="RefSeq" id="WP_024093733.1">
    <property type="nucleotide sequence ID" value="NC_023134.1"/>
</dbReference>
<proteinExistence type="predicted"/>
<gene>
    <name evidence="3" type="primary">ypeB</name>
    <name evidence="3" type="ORF">ERIC2_c13310</name>
</gene>
<sequence length="450" mass="50768">MYRRLSMVMFPILLVALIGTGVWGYTEHQEKNSILIKAENQYQRAFHDLSFHMDKLKSELGNALAVHTASTDSYRKGLVNVWRLTSEAQNEINQLPLSLMEFNKTEEFLSKLAKFSYGAAVRDLNKKPLSKEEMKTLSSLYEHSNEISNELRGVQGKVIANRLRWMDVELALASDKQPEDNTIIDGFQTVDKKVSNYNELSTGVTSMSLHTKRDVSVLTGKEMTPGEIQQKAAKFSGLPAEQIKVNENGNASEYQSLSANAMGASGESVLQMDFTKKGGELIYFMKPREVKETKLSVREARDKVNEFLDQHGYPNMTAVSFDKYGNTANITFARKIDDIVYYPQKLVTTVALDNGELTGMQTTDYVFSKKDQIPAKPKLSLDEARKKLNSNLKVVSDGMAVIKDQNDKDVMCYEFIGNMNDQSYRVYINGDLGTEEKIETIRKEDVEASK</sequence>
<dbReference type="PATRIC" id="fig|697284.3.peg.1268"/>